<proteinExistence type="predicted"/>
<comment type="caution">
    <text evidence="3">The sequence shown here is derived from an EMBL/GenBank/DDBJ whole genome shotgun (WGS) entry which is preliminary data.</text>
</comment>
<evidence type="ECO:0000259" key="2">
    <source>
        <dbReference type="Pfam" id="PF11808"/>
    </source>
</evidence>
<dbReference type="GO" id="GO:0004721">
    <property type="term" value="F:phosphoprotein phosphatase activity"/>
    <property type="evidence" value="ECO:0007669"/>
    <property type="project" value="InterPro"/>
</dbReference>
<gene>
    <name evidence="3" type="ORF">XPR_0621</name>
</gene>
<dbReference type="AlphaFoldDB" id="W4SBW5"/>
<name>W4SBW5_9XANT</name>
<dbReference type="InterPro" id="IPR021766">
    <property type="entry name" value="PhoR_N"/>
</dbReference>
<accession>W4SBW5</accession>
<dbReference type="Proteomes" id="UP000019084">
    <property type="component" value="Unassembled WGS sequence"/>
</dbReference>
<organism evidence="3 4">
    <name type="scientific">Xanthomonas arboricola pv. pruni MAFF 301420</name>
    <dbReference type="NCBI Taxonomy" id="1418095"/>
    <lineage>
        <taxon>Bacteria</taxon>
        <taxon>Pseudomonadati</taxon>
        <taxon>Pseudomonadota</taxon>
        <taxon>Gammaproteobacteria</taxon>
        <taxon>Lysobacterales</taxon>
        <taxon>Lysobacteraceae</taxon>
        <taxon>Xanthomonas</taxon>
    </lineage>
</organism>
<dbReference type="EMBL" id="BAVC01000034">
    <property type="protein sequence ID" value="GAE53986.1"/>
    <property type="molecule type" value="Genomic_DNA"/>
</dbReference>
<reference evidence="3 4" key="1">
    <citation type="submission" date="2014-01" db="EMBL/GenBank/DDBJ databases">
        <title>Genome sequence and analysis of Xanthomonas arboricola pv. pruni.</title>
        <authorList>
            <person name="Fujikawa T."/>
            <person name="Nakazono-Nagaoka E."/>
        </authorList>
    </citation>
    <scope>NUCLEOTIDE SEQUENCE [LARGE SCALE GENOMIC DNA]</scope>
    <source>
        <strain evidence="4">MAFF 301420</strain>
    </source>
</reference>
<evidence type="ECO:0000256" key="1">
    <source>
        <dbReference type="SAM" id="Phobius"/>
    </source>
</evidence>
<evidence type="ECO:0000313" key="4">
    <source>
        <dbReference type="Proteomes" id="UP000019084"/>
    </source>
</evidence>
<evidence type="ECO:0000313" key="3">
    <source>
        <dbReference type="EMBL" id="GAE53986.1"/>
    </source>
</evidence>
<feature type="transmembrane region" description="Helical" evidence="1">
    <location>
        <begin position="36"/>
        <end position="52"/>
    </location>
</feature>
<feature type="domain" description="Phosphate regulon sensor protein PhoR N-terminal" evidence="2">
    <location>
        <begin position="9"/>
        <end position="70"/>
    </location>
</feature>
<keyword evidence="1" id="KW-0472">Membrane</keyword>
<dbReference type="GO" id="GO:0000155">
    <property type="term" value="F:phosphorelay sensor kinase activity"/>
    <property type="evidence" value="ECO:0007669"/>
    <property type="project" value="InterPro"/>
</dbReference>
<keyword evidence="1" id="KW-1133">Transmembrane helix</keyword>
<keyword evidence="1" id="KW-0812">Transmembrane</keyword>
<protein>
    <recommendedName>
        <fullName evidence="2">Phosphate regulon sensor protein PhoR N-terminal domain-containing protein</fullName>
    </recommendedName>
</protein>
<feature type="transmembrane region" description="Helical" evidence="1">
    <location>
        <begin position="12"/>
        <end position="30"/>
    </location>
</feature>
<dbReference type="Pfam" id="PF11808">
    <property type="entry name" value="PhoR"/>
    <property type="match status" value="1"/>
</dbReference>
<sequence>MPQHIRSAWLKTLGTLALLLGAAVLVGVLIEHVWMALTLTALGVLAWHYWRLRQVLQRLTARQRAEPAAGIAPGTSWIACSIAARPKCAGASAA</sequence>